<evidence type="ECO:0000256" key="1">
    <source>
        <dbReference type="SAM" id="MobiDB-lite"/>
    </source>
</evidence>
<accession>A0AAJ5F6L7</accession>
<feature type="domain" description="Bacterial transcriptional activator" evidence="2">
    <location>
        <begin position="157"/>
        <end position="294"/>
    </location>
</feature>
<dbReference type="InterPro" id="IPR005158">
    <property type="entry name" value="BTAD"/>
</dbReference>
<dbReference type="InterPro" id="IPR041617">
    <property type="entry name" value="TPR_MalT"/>
</dbReference>
<dbReference type="Pfam" id="PF13401">
    <property type="entry name" value="AAA_22"/>
    <property type="match status" value="1"/>
</dbReference>
<dbReference type="InterPro" id="IPR019734">
    <property type="entry name" value="TPR_rpt"/>
</dbReference>
<feature type="region of interest" description="Disordered" evidence="1">
    <location>
        <begin position="296"/>
        <end position="321"/>
    </location>
</feature>
<dbReference type="InterPro" id="IPR027417">
    <property type="entry name" value="P-loop_NTPase"/>
</dbReference>
<protein>
    <recommendedName>
        <fullName evidence="2">Bacterial transcriptional activator domain-containing protein</fullName>
    </recommendedName>
</protein>
<organism evidence="3 4">
    <name type="scientific">Deinococcus metallilatus</name>
    <dbReference type="NCBI Taxonomy" id="1211322"/>
    <lineage>
        <taxon>Bacteria</taxon>
        <taxon>Thermotogati</taxon>
        <taxon>Deinococcota</taxon>
        <taxon>Deinococci</taxon>
        <taxon>Deinococcales</taxon>
        <taxon>Deinococcaceae</taxon>
        <taxon>Deinococcus</taxon>
    </lineage>
</organism>
<evidence type="ECO:0000313" key="4">
    <source>
        <dbReference type="Proteomes" id="UP000308000"/>
    </source>
</evidence>
<dbReference type="Pfam" id="PF17874">
    <property type="entry name" value="TPR_MalT"/>
    <property type="match status" value="1"/>
</dbReference>
<dbReference type="Gene3D" id="1.25.40.10">
    <property type="entry name" value="Tetratricopeptide repeat domain"/>
    <property type="match status" value="3"/>
</dbReference>
<comment type="caution">
    <text evidence="3">The sequence shown here is derived from an EMBL/GenBank/DDBJ whole genome shotgun (WGS) entry which is preliminary data.</text>
</comment>
<dbReference type="PRINTS" id="PR00364">
    <property type="entry name" value="DISEASERSIST"/>
</dbReference>
<dbReference type="SMART" id="SM00028">
    <property type="entry name" value="TPR"/>
    <property type="match status" value="3"/>
</dbReference>
<name>A0AAJ5F6L7_9DEIO</name>
<dbReference type="Gene3D" id="3.40.50.300">
    <property type="entry name" value="P-loop containing nucleotide triphosphate hydrolases"/>
    <property type="match status" value="1"/>
</dbReference>
<dbReference type="SMART" id="SM01043">
    <property type="entry name" value="BTAD"/>
    <property type="match status" value="1"/>
</dbReference>
<dbReference type="EMBL" id="VBRC01000001">
    <property type="protein sequence ID" value="TLK32295.1"/>
    <property type="molecule type" value="Genomic_DNA"/>
</dbReference>
<dbReference type="InterPro" id="IPR049945">
    <property type="entry name" value="AAA_22"/>
</dbReference>
<dbReference type="PANTHER" id="PTHR47691">
    <property type="entry name" value="REGULATOR-RELATED"/>
    <property type="match status" value="1"/>
</dbReference>
<gene>
    <name evidence="3" type="ORF">FCS05_02310</name>
</gene>
<dbReference type="Pfam" id="PF03704">
    <property type="entry name" value="BTAD"/>
    <property type="match status" value="1"/>
</dbReference>
<evidence type="ECO:0000259" key="2">
    <source>
        <dbReference type="SMART" id="SM01043"/>
    </source>
</evidence>
<evidence type="ECO:0000313" key="3">
    <source>
        <dbReference type="EMBL" id="TLK32295.1"/>
    </source>
</evidence>
<sequence>MEVLEVPFLQHRNSDKCSKLIPTLPCGCQRAPVASSVEGWSLESSLAGPQPAPLRWEVAAPVGRAVTTSLRLLGAVWAEQEAHVIPFLPDKRHQLLAYLAYCGDWVDRDHPTFLFWPDSPPQVAGGNFRQLLVRVRALTCAAGLEIERHRLRWPVQTDVAAFLEAVGTGRWAEALAGYGGPLMDRLEGDEPGEFAGWLGCERERLRGLWRTAVLRRAGELTEGGAHLEATELLGQLLEADEFDEAALQAQVGALLRAGGRERARQAYEAFVERLRAELGLEPTAELAQLGRTLSAPAALPEPGATPPRPGPSSGPLPRPTTSFVGRDLELAEIARLLAQPGCRLLTLTGPGGIGKTRLALEAARGLAPRFPDGVFFVPLAPLTSEAQLTARVAAGLGLTPQGQADPLDQLVRWLGDRQVLLVLDNFEHLLEAAGVPQALIRRCPNLRLLVTSRGRLGVEAEWLLPLAGLEYPESLGLGPTPNAYFDAVRLFLERARQVRPDFAPGEEEWPPLLGICQLVAGSPLGLELAAGWVRCLGLADIAREIGENLDFLSAAGSDAAGRHASLRAVFDHSWRLLTPAEGAALRALSVFQGGFRLEAARRVSGASLPVLAALVDKSLLRRSHSGRYDRHALLHQYAREKLAEQPGEQRAARERHGRYYLALLAERSGEIGGPQGQAALAALDEEFGNIRLAWHWGVEEARTGQVWREWRRAAVGGLPYFSLRARYQEGEALYGEAAAALEEAGPEHGAALGEVLIPQASFTMRLGRYEEARYLGERGLALVLPDSQEAITGLGVLGAVEERTGAFSQAERHFGEALVLAERHGRVPDQATLRYNLANVALGLGDYDRAERQVERSVALFAGIGQRLGLVFGLDLQGYVALGRGHLDDAGRVLTRGLALARELGLHQRVPDFLQNLAEVAYERGNLAEARRLAEEGLALAQAEGHQTMEISALALLGRVSAAAGDDRQARGHLRRSIRLAWVSGETPRLLVGLVYLAEWRLRRGEVREAVPLLLAAERHPAAEHRLRALARRLGQNLAGQLVPGELVEAPGDPAGLETLVTRALAGLDLALPTAPGMSQDGAAG</sequence>
<dbReference type="Gene3D" id="1.10.10.10">
    <property type="entry name" value="Winged helix-like DNA-binding domain superfamily/Winged helix DNA-binding domain"/>
    <property type="match status" value="1"/>
</dbReference>
<dbReference type="Proteomes" id="UP000308000">
    <property type="component" value="Unassembled WGS sequence"/>
</dbReference>
<dbReference type="InterPro" id="IPR011990">
    <property type="entry name" value="TPR-like_helical_dom_sf"/>
</dbReference>
<dbReference type="SUPFAM" id="SSF52540">
    <property type="entry name" value="P-loop containing nucleoside triphosphate hydrolases"/>
    <property type="match status" value="1"/>
</dbReference>
<dbReference type="GO" id="GO:0016887">
    <property type="term" value="F:ATP hydrolysis activity"/>
    <property type="evidence" value="ECO:0007669"/>
    <property type="project" value="InterPro"/>
</dbReference>
<feature type="compositionally biased region" description="Pro residues" evidence="1">
    <location>
        <begin position="303"/>
        <end position="318"/>
    </location>
</feature>
<dbReference type="AlphaFoldDB" id="A0AAJ5F6L7"/>
<dbReference type="InterPro" id="IPR036388">
    <property type="entry name" value="WH-like_DNA-bd_sf"/>
</dbReference>
<reference evidence="3 4" key="1">
    <citation type="submission" date="2019-04" db="EMBL/GenBank/DDBJ databases">
        <title>Deinococcus metalilatus MA1002 mutant No.5.</title>
        <authorList>
            <person name="Park W."/>
            <person name="Park C."/>
        </authorList>
    </citation>
    <scope>NUCLEOTIDE SEQUENCE [LARGE SCALE GENOMIC DNA]</scope>
    <source>
        <strain evidence="3 4">MA1002-m5</strain>
    </source>
</reference>
<dbReference type="PANTHER" id="PTHR47691:SF3">
    <property type="entry name" value="HTH-TYPE TRANSCRIPTIONAL REGULATOR RV0890C-RELATED"/>
    <property type="match status" value="1"/>
</dbReference>
<dbReference type="SUPFAM" id="SSF48452">
    <property type="entry name" value="TPR-like"/>
    <property type="match status" value="2"/>
</dbReference>
<proteinExistence type="predicted"/>